<proteinExistence type="predicted"/>
<dbReference type="RefSeq" id="WP_345684850.1">
    <property type="nucleotide sequence ID" value="NZ_BAABRO010000007.1"/>
</dbReference>
<gene>
    <name evidence="1" type="ORF">Rcae01_03486</name>
</gene>
<evidence type="ECO:0000313" key="2">
    <source>
        <dbReference type="Proteomes" id="UP001416858"/>
    </source>
</evidence>
<dbReference type="EMBL" id="BAABRO010000007">
    <property type="protein sequence ID" value="GAA5508026.1"/>
    <property type="molecule type" value="Genomic_DNA"/>
</dbReference>
<dbReference type="Proteomes" id="UP001416858">
    <property type="component" value="Unassembled WGS sequence"/>
</dbReference>
<organism evidence="1 2">
    <name type="scientific">Novipirellula caenicola</name>
    <dbReference type="NCBI Taxonomy" id="1536901"/>
    <lineage>
        <taxon>Bacteria</taxon>
        <taxon>Pseudomonadati</taxon>
        <taxon>Planctomycetota</taxon>
        <taxon>Planctomycetia</taxon>
        <taxon>Pirellulales</taxon>
        <taxon>Pirellulaceae</taxon>
        <taxon>Novipirellula</taxon>
    </lineage>
</organism>
<name>A0ABP9VTN2_9BACT</name>
<protein>
    <recommendedName>
        <fullName evidence="3">YtkA-like domain-containing protein</fullName>
    </recommendedName>
</protein>
<accession>A0ABP9VTN2</accession>
<evidence type="ECO:0000313" key="1">
    <source>
        <dbReference type="EMBL" id="GAA5508026.1"/>
    </source>
</evidence>
<sequence>MRHLLDFSLCVFASLLLVCSGCQKSEPALDGSGIVIESVTATPASFPNEVTSNGEAYVLSELDVLEEHIVINKPFSFSFILEEKSGRFPVDDEFTVNCEAVMPAHNHGMNYEPEIAILKGGMVTVKGMVFHMPGEWQVHVDVTANAVTERSQWAINL</sequence>
<evidence type="ECO:0008006" key="3">
    <source>
        <dbReference type="Google" id="ProtNLM"/>
    </source>
</evidence>
<reference evidence="1 2" key="1">
    <citation type="submission" date="2024-02" db="EMBL/GenBank/DDBJ databases">
        <title>Rhodopirellula caenicola NBRC 110016.</title>
        <authorList>
            <person name="Ichikawa N."/>
            <person name="Katano-Makiyama Y."/>
            <person name="Hidaka K."/>
        </authorList>
    </citation>
    <scope>NUCLEOTIDE SEQUENCE [LARGE SCALE GENOMIC DNA]</scope>
    <source>
        <strain evidence="1 2">NBRC 110016</strain>
    </source>
</reference>
<comment type="caution">
    <text evidence="1">The sequence shown here is derived from an EMBL/GenBank/DDBJ whole genome shotgun (WGS) entry which is preliminary data.</text>
</comment>
<keyword evidence="2" id="KW-1185">Reference proteome</keyword>